<feature type="compositionally biased region" description="Polar residues" evidence="1">
    <location>
        <begin position="374"/>
        <end position="387"/>
    </location>
</feature>
<dbReference type="Proteomes" id="UP000800200">
    <property type="component" value="Unassembled WGS sequence"/>
</dbReference>
<feature type="compositionally biased region" description="Polar residues" evidence="1">
    <location>
        <begin position="177"/>
        <end position="196"/>
    </location>
</feature>
<evidence type="ECO:0000256" key="1">
    <source>
        <dbReference type="SAM" id="MobiDB-lite"/>
    </source>
</evidence>
<dbReference type="AlphaFoldDB" id="A0A6A6DBX0"/>
<keyword evidence="3" id="KW-1185">Reference proteome</keyword>
<proteinExistence type="predicted"/>
<sequence>MDFLRQLNEEEFITEATDPHKELEELARECCPFPAWTNWLYGIDAKRLDPDFGIPIPADKHHPYCGPYHQSLLLPGPPQQQWLAHQQFSHTRPPQTPSPFSGFIQLQSLAQSPSLSLVTGNLPPFSTPMGGYQVHMDTYPSPRQVVGDFSLMASIQNGQHFNGRSQQQALCPPGMNLSPNAQFDVPGQQQQPSPLQNYRPDLESGSPQPPSAPVRPQSVPQNIFSSPSQPPLQNTPSGQPKRLINPQDIMHLPMSDDQKQKLAGVVTRLWTDMMNPVNPSRNEGRNALIQITKKVVTVMRLKAVRKEIPNLYQLLKLRHVNPAGSQPHIQAVEGIAKFRAKLFPHEQTQARKWIAEMEKAERKNRLPAAVFSPELQNDQSSSATTYRTPAPSHSPDPIVPGLNRPTLPASFSPAMQNQSLYAGHQSDDGNPHPLPRSISTNSIIASDHQGQAPGHACRYRATESPDIWEM</sequence>
<feature type="region of interest" description="Disordered" evidence="1">
    <location>
        <begin position="163"/>
        <end position="244"/>
    </location>
</feature>
<dbReference type="EMBL" id="ML994726">
    <property type="protein sequence ID" value="KAF2175709.1"/>
    <property type="molecule type" value="Genomic_DNA"/>
</dbReference>
<accession>A0A6A6DBX0</accession>
<name>A0A6A6DBX0_9PEZI</name>
<evidence type="ECO:0000313" key="2">
    <source>
        <dbReference type="EMBL" id="KAF2175709.1"/>
    </source>
</evidence>
<evidence type="ECO:0000313" key="3">
    <source>
        <dbReference type="Proteomes" id="UP000800200"/>
    </source>
</evidence>
<reference evidence="2" key="1">
    <citation type="journal article" date="2020" name="Stud. Mycol.">
        <title>101 Dothideomycetes genomes: a test case for predicting lifestyles and emergence of pathogens.</title>
        <authorList>
            <person name="Haridas S."/>
            <person name="Albert R."/>
            <person name="Binder M."/>
            <person name="Bloem J."/>
            <person name="Labutti K."/>
            <person name="Salamov A."/>
            <person name="Andreopoulos B."/>
            <person name="Baker S."/>
            <person name="Barry K."/>
            <person name="Bills G."/>
            <person name="Bluhm B."/>
            <person name="Cannon C."/>
            <person name="Castanera R."/>
            <person name="Culley D."/>
            <person name="Daum C."/>
            <person name="Ezra D."/>
            <person name="Gonzalez J."/>
            <person name="Henrissat B."/>
            <person name="Kuo A."/>
            <person name="Liang C."/>
            <person name="Lipzen A."/>
            <person name="Lutzoni F."/>
            <person name="Magnuson J."/>
            <person name="Mondo S."/>
            <person name="Nolan M."/>
            <person name="Ohm R."/>
            <person name="Pangilinan J."/>
            <person name="Park H.-J."/>
            <person name="Ramirez L."/>
            <person name="Alfaro M."/>
            <person name="Sun H."/>
            <person name="Tritt A."/>
            <person name="Yoshinaga Y."/>
            <person name="Zwiers L.-H."/>
            <person name="Turgeon B."/>
            <person name="Goodwin S."/>
            <person name="Spatafora J."/>
            <person name="Crous P."/>
            <person name="Grigoriev I."/>
        </authorList>
    </citation>
    <scope>NUCLEOTIDE SEQUENCE</scope>
    <source>
        <strain evidence="2">CBS 207.26</strain>
    </source>
</reference>
<feature type="region of interest" description="Disordered" evidence="1">
    <location>
        <begin position="370"/>
        <end position="412"/>
    </location>
</feature>
<feature type="compositionally biased region" description="Polar residues" evidence="1">
    <location>
        <begin position="218"/>
        <end position="238"/>
    </location>
</feature>
<organism evidence="2 3">
    <name type="scientific">Zopfia rhizophila CBS 207.26</name>
    <dbReference type="NCBI Taxonomy" id="1314779"/>
    <lineage>
        <taxon>Eukaryota</taxon>
        <taxon>Fungi</taxon>
        <taxon>Dikarya</taxon>
        <taxon>Ascomycota</taxon>
        <taxon>Pezizomycotina</taxon>
        <taxon>Dothideomycetes</taxon>
        <taxon>Dothideomycetes incertae sedis</taxon>
        <taxon>Zopfiaceae</taxon>
        <taxon>Zopfia</taxon>
    </lineage>
</organism>
<protein>
    <submittedName>
        <fullName evidence="2">Uncharacterized protein</fullName>
    </submittedName>
</protein>
<dbReference type="OrthoDB" id="10692070at2759"/>
<gene>
    <name evidence="2" type="ORF">K469DRAFT_683479</name>
</gene>